<name>A0A146G406_TERSA</name>
<dbReference type="RefSeq" id="WP_075078380.1">
    <property type="nucleotide sequence ID" value="NZ_BDCO01000002.1"/>
</dbReference>
<dbReference type="STRING" id="690879.TSACC_2948"/>
<gene>
    <name evidence="1" type="ORF">TSACC_2948</name>
</gene>
<comment type="caution">
    <text evidence="1">The sequence shown here is derived from an EMBL/GenBank/DDBJ whole genome shotgun (WGS) entry which is preliminary data.</text>
</comment>
<dbReference type="EMBL" id="BDCO01000002">
    <property type="protein sequence ID" value="GAT32549.1"/>
    <property type="molecule type" value="Genomic_DNA"/>
</dbReference>
<evidence type="ECO:0000313" key="2">
    <source>
        <dbReference type="Proteomes" id="UP000076023"/>
    </source>
</evidence>
<dbReference type="Gene3D" id="3.20.20.80">
    <property type="entry name" value="Glycosidases"/>
    <property type="match status" value="1"/>
</dbReference>
<dbReference type="InParanoid" id="A0A146G406"/>
<sequence>MNPLRNPMLGATLSVCMASAGCGPQGGSSGPAGFSTEQLPVERFDVYPAGSLPPYPWQPVGKFSDLARMELRPEGESRFIANAVTGKGLVMEDRDPAAGAGCGISYTFAPPPPGPLYLGFDFRNTAGSTLDWECRLDDSAGKGLRLHIAPGGELQAGEIGGALTRVAPIKADTWYHVAVRISGAGEATVALTESTKPEGAAGSASIALSEKDLAFTRLSFRNIGSQEQTGGWALDNVLMAGRVDAPRDALLPFKQAPLSVLRASPRKVYAYYYEIYPSGYSDRDPGLAPYTKKLFNPSLTPADRVKSGTELLYRPLPRPPMEPGLSADEVLIRAMEEEVRLGIQMGLDGFLLDFFALPESYPDVANIREYNRRSFALMDAAARVDPGFRIIPAIYAGPKPPPGLPPDQDIESAWTAAYADSPIVRKILAHPQLLRTEDGRVYLSKWGTEMYPAAWWQRVVDRLAARGVPVAFLGQFNGLPAARLQTYSALCYAMADWGPRTPKDYRWVEKARPLTTKVVSPVVFQDVRTRERVYWEAWGSEAFRNMWQSAIRDGADWVFITTWSDYSEQAQAPSTAIGFALYDLNAYYIQWFKLGAAPVIDRDVLYYFHRIQHTDTASLRGEPWKLIPEGNMTARNDIELLAFLKEPGELRIQAGGETRSEMAGAGITSLKAPISTGMAFTPVFSLLRNNQPVLQGRSRYAILDRLEYPNLLYHAGILTNDDHLQPPRNP</sequence>
<reference evidence="2" key="1">
    <citation type="journal article" date="2017" name="Genome Announc.">
        <title>Draft Genome Sequence of Terrimicrobium sacchariphilum NM-5T, a Facultative Anaerobic Soil Bacterium of the Class Spartobacteria.</title>
        <authorList>
            <person name="Qiu Y.L."/>
            <person name="Tourlousse D.M."/>
            <person name="Matsuura N."/>
            <person name="Ohashi A."/>
            <person name="Sekiguchi Y."/>
        </authorList>
    </citation>
    <scope>NUCLEOTIDE SEQUENCE [LARGE SCALE GENOMIC DNA]</scope>
    <source>
        <strain evidence="2">NM-5</strain>
    </source>
</reference>
<evidence type="ECO:0000313" key="1">
    <source>
        <dbReference type="EMBL" id="GAT32549.1"/>
    </source>
</evidence>
<dbReference type="AlphaFoldDB" id="A0A146G406"/>
<keyword evidence="1" id="KW-0378">Hydrolase</keyword>
<proteinExistence type="predicted"/>
<dbReference type="GO" id="GO:0051118">
    <property type="term" value="F:glucan endo-1,3-alpha-glucosidase activity"/>
    <property type="evidence" value="ECO:0007669"/>
    <property type="project" value="InterPro"/>
</dbReference>
<protein>
    <submittedName>
        <fullName evidence="1">Glycosyl hydrolase family 71</fullName>
    </submittedName>
</protein>
<dbReference type="InterPro" id="IPR005197">
    <property type="entry name" value="Glyco_hydro_71"/>
</dbReference>
<accession>A0A146G406</accession>
<organism evidence="1 2">
    <name type="scientific">Terrimicrobium sacchariphilum</name>
    <dbReference type="NCBI Taxonomy" id="690879"/>
    <lineage>
        <taxon>Bacteria</taxon>
        <taxon>Pseudomonadati</taxon>
        <taxon>Verrucomicrobiota</taxon>
        <taxon>Terrimicrobiia</taxon>
        <taxon>Terrimicrobiales</taxon>
        <taxon>Terrimicrobiaceae</taxon>
        <taxon>Terrimicrobium</taxon>
    </lineage>
</organism>
<dbReference type="Pfam" id="PF03659">
    <property type="entry name" value="Glyco_hydro_71"/>
    <property type="match status" value="1"/>
</dbReference>
<dbReference type="OrthoDB" id="976137at2"/>
<dbReference type="Proteomes" id="UP000076023">
    <property type="component" value="Unassembled WGS sequence"/>
</dbReference>
<keyword evidence="2" id="KW-1185">Reference proteome</keyword>
<dbReference type="PROSITE" id="PS51257">
    <property type="entry name" value="PROKAR_LIPOPROTEIN"/>
    <property type="match status" value="1"/>
</dbReference>